<feature type="domain" description="Phospholipase A2-like central" evidence="21">
    <location>
        <begin position="23"/>
        <end position="164"/>
    </location>
</feature>
<dbReference type="STRING" id="9009.A0A226NAR5"/>
<evidence type="ECO:0000256" key="12">
    <source>
        <dbReference type="ARBA" id="ARBA00048227"/>
    </source>
</evidence>
<comment type="cofactor">
    <cofactor evidence="17">
        <name>Ca(2+)</name>
        <dbReference type="ChEBI" id="CHEBI:29108"/>
    </cofactor>
    <text evidence="17">Binds 1 Ca(2+) ion per subunit.</text>
</comment>
<evidence type="ECO:0000256" key="7">
    <source>
        <dbReference type="ARBA" id="ARBA00023098"/>
    </source>
</evidence>
<feature type="binding site" evidence="17">
    <location>
        <position position="50"/>
    </location>
    <ligand>
        <name>Ca(2+)</name>
        <dbReference type="ChEBI" id="CHEBI:29108"/>
    </ligand>
</feature>
<feature type="disulfide bond" evidence="18">
    <location>
        <begin position="73"/>
        <end position="137"/>
    </location>
</feature>
<dbReference type="GO" id="GO:0048146">
    <property type="term" value="P:positive regulation of fibroblast proliferation"/>
    <property type="evidence" value="ECO:0007669"/>
    <property type="project" value="TreeGrafter"/>
</dbReference>
<dbReference type="PANTHER" id="PTHR11716:SF94">
    <property type="entry name" value="PHOSPHOLIPASE A2"/>
    <property type="match status" value="1"/>
</dbReference>
<dbReference type="GO" id="GO:0005543">
    <property type="term" value="F:phospholipid binding"/>
    <property type="evidence" value="ECO:0007669"/>
    <property type="project" value="TreeGrafter"/>
</dbReference>
<evidence type="ECO:0000256" key="2">
    <source>
        <dbReference type="ARBA" id="ARBA00013278"/>
    </source>
</evidence>
<evidence type="ECO:0000256" key="16">
    <source>
        <dbReference type="PIRSR" id="PIRSR601211-1"/>
    </source>
</evidence>
<reference evidence="22 23" key="1">
    <citation type="submission" date="2016-07" db="EMBL/GenBank/DDBJ databases">
        <title>Disparate Historic Effective Population Sizes Predicted by Modern Levels of Genome Diversity for the Scaled Quail (Callipepla squamata) and the Northern Bobwhite (Colinus virginianus): Inferences from First and Second Generation Draft Genome Assemblies for Sympatric New World Quail.</title>
        <authorList>
            <person name="Oldeschulte D.L."/>
            <person name="Halley Y.A."/>
            <person name="Bhattarai E.K."/>
            <person name="Brashear W.A."/>
            <person name="Hill J."/>
            <person name="Metz R.P."/>
            <person name="Johnson C.D."/>
            <person name="Rollins D."/>
            <person name="Peterson M.J."/>
            <person name="Bickhart D.M."/>
            <person name="Decker J.E."/>
            <person name="Seabury C.M."/>
        </authorList>
    </citation>
    <scope>NUCLEOTIDE SEQUENCE [LARGE SCALE GENOMIC DNA]</scope>
    <source>
        <strain evidence="22 23">Texas</strain>
        <tissue evidence="22">Leg muscle</tissue>
    </source>
</reference>
<dbReference type="Pfam" id="PF00068">
    <property type="entry name" value="Phospholip_A2_1"/>
    <property type="match status" value="1"/>
</dbReference>
<dbReference type="Gene3D" id="1.20.90.10">
    <property type="entry name" value="Phospholipase A2 domain"/>
    <property type="match status" value="1"/>
</dbReference>
<feature type="binding site" evidence="17">
    <location>
        <position position="71"/>
    </location>
    <ligand>
        <name>Ca(2+)</name>
        <dbReference type="ChEBI" id="CHEBI:29108"/>
    </ligand>
</feature>
<evidence type="ECO:0000256" key="10">
    <source>
        <dbReference type="ARBA" id="ARBA00048015"/>
    </source>
</evidence>
<comment type="catalytic activity">
    <reaction evidence="14">
        <text>1-hexadecanoyl-2-(9Z-octadecenoyl)-sn-glycero-3-phosphocholine + H2O = 1-hexadecanoyl-sn-glycero-3-phosphocholine + (9Z)-octadecenoate + H(+)</text>
        <dbReference type="Rhea" id="RHEA:38779"/>
        <dbReference type="ChEBI" id="CHEBI:15377"/>
        <dbReference type="ChEBI" id="CHEBI:15378"/>
        <dbReference type="ChEBI" id="CHEBI:30823"/>
        <dbReference type="ChEBI" id="CHEBI:72998"/>
        <dbReference type="ChEBI" id="CHEBI:73001"/>
    </reaction>
    <physiologicalReaction direction="left-to-right" evidence="14">
        <dbReference type="Rhea" id="RHEA:38780"/>
    </physiologicalReaction>
</comment>
<dbReference type="AlphaFoldDB" id="A0A226NAR5"/>
<comment type="catalytic activity">
    <reaction evidence="9">
        <text>N,1-dihexadecanoyl-2-(9Z,12Z-octadecadienoyl)-sn-glycero-3-phosphoethanolamine + H2O = N,1-dihexadecanoyl-sn-glycero-3-phosphoethanolamine + (9Z,12Z)-octadecadienoate + H(+)</text>
        <dbReference type="Rhea" id="RHEA:56424"/>
        <dbReference type="ChEBI" id="CHEBI:15377"/>
        <dbReference type="ChEBI" id="CHEBI:15378"/>
        <dbReference type="ChEBI" id="CHEBI:30245"/>
        <dbReference type="ChEBI" id="CHEBI:85334"/>
        <dbReference type="ChEBI" id="CHEBI:85335"/>
    </reaction>
    <physiologicalReaction direction="left-to-right" evidence="9">
        <dbReference type="Rhea" id="RHEA:56425"/>
    </physiologicalReaction>
</comment>
<dbReference type="EC" id="3.1.1.4" evidence="2 20"/>
<evidence type="ECO:0000256" key="5">
    <source>
        <dbReference type="ARBA" id="ARBA00022801"/>
    </source>
</evidence>
<dbReference type="GO" id="GO:0006644">
    <property type="term" value="P:phospholipid metabolic process"/>
    <property type="evidence" value="ECO:0007669"/>
    <property type="project" value="InterPro"/>
</dbReference>
<evidence type="ECO:0000256" key="6">
    <source>
        <dbReference type="ARBA" id="ARBA00022837"/>
    </source>
</evidence>
<dbReference type="GO" id="GO:0005102">
    <property type="term" value="F:signaling receptor binding"/>
    <property type="evidence" value="ECO:0007669"/>
    <property type="project" value="UniProtKB-ARBA"/>
</dbReference>
<evidence type="ECO:0000313" key="23">
    <source>
        <dbReference type="Proteomes" id="UP000198323"/>
    </source>
</evidence>
<evidence type="ECO:0000256" key="1">
    <source>
        <dbReference type="ARBA" id="ARBA00004613"/>
    </source>
</evidence>
<dbReference type="OrthoDB" id="5841574at2759"/>
<evidence type="ECO:0000313" key="22">
    <source>
        <dbReference type="EMBL" id="OXB64621.1"/>
    </source>
</evidence>
<evidence type="ECO:0000256" key="9">
    <source>
        <dbReference type="ARBA" id="ARBA00047535"/>
    </source>
</evidence>
<protein>
    <recommendedName>
        <fullName evidence="2 20">Phospholipase A2</fullName>
        <ecNumber evidence="2 20">3.1.1.4</ecNumber>
    </recommendedName>
</protein>
<evidence type="ECO:0000256" key="19">
    <source>
        <dbReference type="RuleBase" id="RU003654"/>
    </source>
</evidence>
<accession>A0A226NAR5</accession>
<dbReference type="PROSITE" id="PS00119">
    <property type="entry name" value="PA2_ASP"/>
    <property type="match status" value="1"/>
</dbReference>
<evidence type="ECO:0000256" key="14">
    <source>
        <dbReference type="ARBA" id="ARBA00048699"/>
    </source>
</evidence>
<feature type="disulfide bond" evidence="18">
    <location>
        <begin position="83"/>
        <end position="130"/>
    </location>
</feature>
<dbReference type="InterPro" id="IPR001211">
    <property type="entry name" value="PLA2"/>
</dbReference>
<feature type="signal peptide" evidence="20">
    <location>
        <begin position="1"/>
        <end position="18"/>
    </location>
</feature>
<evidence type="ECO:0000256" key="18">
    <source>
        <dbReference type="PIRSR" id="PIRSR601211-3"/>
    </source>
</evidence>
<comment type="similarity">
    <text evidence="19">Belongs to the phospholipase A2 family.</text>
</comment>
<keyword evidence="20" id="KW-0732">Signal</keyword>
<comment type="subcellular location">
    <subcellularLocation>
        <location evidence="1 20">Secreted</location>
    </subcellularLocation>
</comment>
<dbReference type="GO" id="GO:0005576">
    <property type="term" value="C:extracellular region"/>
    <property type="evidence" value="ECO:0007669"/>
    <property type="project" value="UniProtKB-SubCell"/>
</dbReference>
<dbReference type="GO" id="GO:0050482">
    <property type="term" value="P:arachidonate secretion"/>
    <property type="evidence" value="ECO:0007669"/>
    <property type="project" value="InterPro"/>
</dbReference>
<keyword evidence="8 18" id="KW-1015">Disulfide bond</keyword>
<dbReference type="PRINTS" id="PR00389">
    <property type="entry name" value="PHPHLIPASEA2"/>
</dbReference>
<sequence>MKTLGVLFLLSAVAAIAAISPRALWEFRSLIKCTIPHSHPFLRFDDYGCYCGLGGSGTPVDELDRCCQAHDECYSEAMNKTVCSSFLDTPYTEIYKYSCKDEEITCSSTSCPESLPCSVPLCLPCSNDECQMFVCNCDRTAAMCFAKAPYDPAHHRIDKEKYCSS</sequence>
<dbReference type="SMART" id="SM00085">
    <property type="entry name" value="PA2c"/>
    <property type="match status" value="1"/>
</dbReference>
<comment type="catalytic activity">
    <reaction evidence="20">
        <text>a 1,2-diacyl-sn-glycero-3-phosphocholine + H2O = a 1-acyl-sn-glycero-3-phosphocholine + a fatty acid + H(+)</text>
        <dbReference type="Rhea" id="RHEA:15801"/>
        <dbReference type="ChEBI" id="CHEBI:15377"/>
        <dbReference type="ChEBI" id="CHEBI:15378"/>
        <dbReference type="ChEBI" id="CHEBI:28868"/>
        <dbReference type="ChEBI" id="CHEBI:57643"/>
        <dbReference type="ChEBI" id="CHEBI:58168"/>
        <dbReference type="EC" id="3.1.1.4"/>
    </reaction>
</comment>
<comment type="catalytic activity">
    <reaction evidence="11">
        <text>N-hexadecanoyl-1,2-di-(9Z-octadecenoyl)-sn-glycero-3-phosphoethanolamine + H2O = N-hexadecanoyl-1-(9Z-octadecenoyl)-sn-glycero-3-phosphoethanolamine + (9Z)-octadecenoate + H(+)</text>
        <dbReference type="Rhea" id="RHEA:45424"/>
        <dbReference type="ChEBI" id="CHEBI:15377"/>
        <dbReference type="ChEBI" id="CHEBI:15378"/>
        <dbReference type="ChEBI" id="CHEBI:30823"/>
        <dbReference type="ChEBI" id="CHEBI:78097"/>
        <dbReference type="ChEBI" id="CHEBI:85217"/>
    </reaction>
    <physiologicalReaction direction="left-to-right" evidence="11">
        <dbReference type="Rhea" id="RHEA:45425"/>
    </physiologicalReaction>
</comment>
<organism evidence="22 23">
    <name type="scientific">Callipepla squamata</name>
    <name type="common">Scaled quail</name>
    <dbReference type="NCBI Taxonomy" id="9009"/>
    <lineage>
        <taxon>Eukaryota</taxon>
        <taxon>Metazoa</taxon>
        <taxon>Chordata</taxon>
        <taxon>Craniata</taxon>
        <taxon>Vertebrata</taxon>
        <taxon>Euteleostomi</taxon>
        <taxon>Archelosauria</taxon>
        <taxon>Archosauria</taxon>
        <taxon>Dinosauria</taxon>
        <taxon>Saurischia</taxon>
        <taxon>Theropoda</taxon>
        <taxon>Coelurosauria</taxon>
        <taxon>Aves</taxon>
        <taxon>Neognathae</taxon>
        <taxon>Galloanserae</taxon>
        <taxon>Galliformes</taxon>
        <taxon>Odontophoridae</taxon>
        <taxon>Callipepla</taxon>
    </lineage>
</organism>
<dbReference type="Proteomes" id="UP000198323">
    <property type="component" value="Unassembled WGS sequence"/>
</dbReference>
<dbReference type="PROSITE" id="PS00118">
    <property type="entry name" value="PA2_HIS"/>
    <property type="match status" value="1"/>
</dbReference>
<feature type="binding site" evidence="17">
    <location>
        <position position="54"/>
    </location>
    <ligand>
        <name>Ca(2+)</name>
        <dbReference type="ChEBI" id="CHEBI:29108"/>
    </ligand>
</feature>
<dbReference type="InterPro" id="IPR033113">
    <property type="entry name" value="PLA2_histidine"/>
</dbReference>
<comment type="catalytic activity">
    <reaction evidence="15">
        <text>1-hexadecanoyl-2-(9Z,12Z-octadecadienoyl)-sn-glycero-3-phosphoethanolamine + H2O = 1-hexadecanoyl-sn-glycero-3-phosphoethanolamine + (9Z,12Z)-octadecadienoate + H(+)</text>
        <dbReference type="Rhea" id="RHEA:40815"/>
        <dbReference type="ChEBI" id="CHEBI:15377"/>
        <dbReference type="ChEBI" id="CHEBI:15378"/>
        <dbReference type="ChEBI" id="CHEBI:30245"/>
        <dbReference type="ChEBI" id="CHEBI:73004"/>
        <dbReference type="ChEBI" id="CHEBI:73008"/>
    </reaction>
    <physiologicalReaction direction="left-to-right" evidence="15">
        <dbReference type="Rhea" id="RHEA:40816"/>
    </physiologicalReaction>
</comment>
<feature type="active site" evidence="16">
    <location>
        <position position="138"/>
    </location>
</feature>
<evidence type="ECO:0000256" key="4">
    <source>
        <dbReference type="ARBA" id="ARBA00022723"/>
    </source>
</evidence>
<evidence type="ECO:0000256" key="3">
    <source>
        <dbReference type="ARBA" id="ARBA00022525"/>
    </source>
</evidence>
<evidence type="ECO:0000256" key="8">
    <source>
        <dbReference type="ARBA" id="ARBA00023157"/>
    </source>
</evidence>
<feature type="disulfide bond" evidence="18">
    <location>
        <begin position="66"/>
        <end position="144"/>
    </location>
</feature>
<dbReference type="GO" id="GO:0016042">
    <property type="term" value="P:lipid catabolic process"/>
    <property type="evidence" value="ECO:0007669"/>
    <property type="project" value="InterPro"/>
</dbReference>
<feature type="disulfide bond" evidence="18">
    <location>
        <begin position="51"/>
        <end position="67"/>
    </location>
</feature>
<feature type="disulfide bond" evidence="18">
    <location>
        <begin position="106"/>
        <end position="135"/>
    </location>
</feature>
<dbReference type="InterPro" id="IPR016090">
    <property type="entry name" value="PLA2-like_dom"/>
</dbReference>
<keyword evidence="7 20" id="KW-0443">Lipid metabolism</keyword>
<evidence type="ECO:0000256" key="13">
    <source>
        <dbReference type="ARBA" id="ARBA00048373"/>
    </source>
</evidence>
<dbReference type="InterPro" id="IPR036444">
    <property type="entry name" value="PLipase_A2_dom_sf"/>
</dbReference>
<evidence type="ECO:0000259" key="21">
    <source>
        <dbReference type="SMART" id="SM00085"/>
    </source>
</evidence>
<comment type="caution">
    <text evidence="22">The sequence shown here is derived from an EMBL/GenBank/DDBJ whole genome shotgun (WGS) entry which is preliminary data.</text>
</comment>
<feature type="binding site" evidence="17">
    <location>
        <position position="52"/>
    </location>
    <ligand>
        <name>Ca(2+)</name>
        <dbReference type="ChEBI" id="CHEBI:29108"/>
    </ligand>
</feature>
<dbReference type="PANTHER" id="PTHR11716">
    <property type="entry name" value="PHOSPHOLIPASE A2 FAMILY MEMBER"/>
    <property type="match status" value="1"/>
</dbReference>
<dbReference type="EMBL" id="MCFN01000114">
    <property type="protein sequence ID" value="OXB64621.1"/>
    <property type="molecule type" value="Genomic_DNA"/>
</dbReference>
<gene>
    <name evidence="22" type="ORF">ASZ78_008697</name>
</gene>
<name>A0A226NAR5_CALSU</name>
<evidence type="ECO:0000256" key="11">
    <source>
        <dbReference type="ARBA" id="ARBA00048221"/>
    </source>
</evidence>
<dbReference type="CDD" id="cd00125">
    <property type="entry name" value="PLA2c"/>
    <property type="match status" value="1"/>
</dbReference>
<dbReference type="GO" id="GO:0047498">
    <property type="term" value="F:calcium-dependent phospholipase A2 activity"/>
    <property type="evidence" value="ECO:0007669"/>
    <property type="project" value="TreeGrafter"/>
</dbReference>
<comment type="catalytic activity">
    <reaction evidence="13">
        <text>1-hexadecanoyl-2-(5Z,8Z,11Z,14Z-eicosatetraenoyl)-sn-glycero-3-phosphocholine + H2O = 1-hexadecanoyl-sn-glycero-3-phosphocholine + (5Z,8Z,11Z,14Z)-eicosatetraenoate + H(+)</text>
        <dbReference type="Rhea" id="RHEA:40427"/>
        <dbReference type="ChEBI" id="CHEBI:15377"/>
        <dbReference type="ChEBI" id="CHEBI:15378"/>
        <dbReference type="ChEBI" id="CHEBI:32395"/>
        <dbReference type="ChEBI" id="CHEBI:72998"/>
        <dbReference type="ChEBI" id="CHEBI:73003"/>
    </reaction>
    <physiologicalReaction direction="left-to-right" evidence="13">
        <dbReference type="Rhea" id="RHEA:40428"/>
    </physiologicalReaction>
</comment>
<dbReference type="InterPro" id="IPR033112">
    <property type="entry name" value="PLA2_Asp_AS"/>
</dbReference>
<keyword evidence="6 17" id="KW-0106">Calcium</keyword>
<keyword evidence="5 20" id="KW-0378">Hydrolase</keyword>
<dbReference type="GO" id="GO:0006633">
    <property type="term" value="P:fatty acid biosynthetic process"/>
    <property type="evidence" value="ECO:0007669"/>
    <property type="project" value="TreeGrafter"/>
</dbReference>
<evidence type="ECO:0000256" key="20">
    <source>
        <dbReference type="RuleBase" id="RU361236"/>
    </source>
</evidence>
<feature type="chain" id="PRO_5011835477" description="Phospholipase A2" evidence="20">
    <location>
        <begin position="19"/>
        <end position="165"/>
    </location>
</feature>
<keyword evidence="4 17" id="KW-0479">Metal-binding</keyword>
<keyword evidence="3 20" id="KW-0964">Secreted</keyword>
<dbReference type="GO" id="GO:0005509">
    <property type="term" value="F:calcium ion binding"/>
    <property type="evidence" value="ECO:0007669"/>
    <property type="project" value="InterPro"/>
</dbReference>
<dbReference type="SUPFAM" id="SSF48619">
    <property type="entry name" value="Phospholipase A2, PLA2"/>
    <property type="match status" value="1"/>
</dbReference>
<comment type="catalytic activity">
    <reaction evidence="10">
        <text>1-hexadecanoyl-2-(9Z-octadecenoyl)-sn-glycero-3-phospho-(1'-sn-glycerol) + H2O = 1-hexadecanoyl-sn-glycero-3-phospho-(1'-sn-glycerol) + (9Z)-octadecenoate + H(+)</text>
        <dbReference type="Rhea" id="RHEA:40919"/>
        <dbReference type="ChEBI" id="CHEBI:15377"/>
        <dbReference type="ChEBI" id="CHEBI:15378"/>
        <dbReference type="ChEBI" id="CHEBI:30823"/>
        <dbReference type="ChEBI" id="CHEBI:72841"/>
        <dbReference type="ChEBI" id="CHEBI:75158"/>
    </reaction>
    <physiologicalReaction direction="left-to-right" evidence="10">
        <dbReference type="Rhea" id="RHEA:40920"/>
    </physiologicalReaction>
</comment>
<keyword evidence="23" id="KW-1185">Reference proteome</keyword>
<comment type="catalytic activity">
    <reaction evidence="12">
        <text>1,2-dihexadecanoyl-sn-glycero-3-phosphocholine + H2O = 1-hexadecanoyl-sn-glycero-3-phosphocholine + hexadecanoate + H(+)</text>
        <dbReference type="Rhea" id="RHEA:41223"/>
        <dbReference type="ChEBI" id="CHEBI:7896"/>
        <dbReference type="ChEBI" id="CHEBI:15377"/>
        <dbReference type="ChEBI" id="CHEBI:15378"/>
        <dbReference type="ChEBI" id="CHEBI:72998"/>
        <dbReference type="ChEBI" id="CHEBI:72999"/>
    </reaction>
    <physiologicalReaction direction="left-to-right" evidence="12">
        <dbReference type="Rhea" id="RHEA:41224"/>
    </physiologicalReaction>
</comment>
<feature type="active site" evidence="16">
    <location>
        <position position="70"/>
    </location>
</feature>
<evidence type="ECO:0000256" key="15">
    <source>
        <dbReference type="ARBA" id="ARBA00049039"/>
    </source>
</evidence>
<proteinExistence type="inferred from homology"/>
<dbReference type="FunFam" id="1.20.90.10:FF:000011">
    <property type="entry name" value="Phospholipase A(2)"/>
    <property type="match status" value="1"/>
</dbReference>
<evidence type="ECO:0000256" key="17">
    <source>
        <dbReference type="PIRSR" id="PIRSR601211-2"/>
    </source>
</evidence>